<evidence type="ECO:0000313" key="1">
    <source>
        <dbReference type="EMBL" id="EPS97501.1"/>
    </source>
</evidence>
<keyword evidence="2" id="KW-1185">Reference proteome</keyword>
<dbReference type="EMBL" id="KE504175">
    <property type="protein sequence ID" value="EPS97501.1"/>
    <property type="molecule type" value="Genomic_DNA"/>
</dbReference>
<name>S8DWJ5_FOMSC</name>
<accession>S8DWJ5</accession>
<dbReference type="HOGENOM" id="CLU_713787_0_0_1"/>
<dbReference type="OrthoDB" id="2793270at2759"/>
<evidence type="ECO:0000313" key="2">
    <source>
        <dbReference type="Proteomes" id="UP000015241"/>
    </source>
</evidence>
<dbReference type="InParanoid" id="S8DWJ5"/>
<proteinExistence type="predicted"/>
<dbReference type="SUPFAM" id="SSF81383">
    <property type="entry name" value="F-box domain"/>
    <property type="match status" value="1"/>
</dbReference>
<dbReference type="Proteomes" id="UP000015241">
    <property type="component" value="Unassembled WGS sequence"/>
</dbReference>
<evidence type="ECO:0008006" key="3">
    <source>
        <dbReference type="Google" id="ProtNLM"/>
    </source>
</evidence>
<sequence length="387" mass="43432">MAYSCHWQQQATAVVDASRTMSQYGLEDGTSGPSGLSPLPQEMWDAILLNLRDDKRTLSACCLTCRSWTYTARQLLWRTVWLKSVGALCILLHQCPQVASMIHTLRVDVYRESNLATLEILLKQENEGGALEMNIYQGLSVPSVTSLTMIGYWSRATLLRIVGCFPHLQELCVDCPATVNSRGLLDVGALDLSHNTRLTRLQVSMFTDLHSIDVGCWGDHIASPLAKIGRAHTALTDVSLQWTTDMLSTLCYLVCDPRFTVYPHPGRILARELSRILDELPRVKFVFSQEDELSRRRAMQAQQDIAKQLLQASPGLLAHSERVKWQWSFTRNEEKWNPSAPRAGYASELIRILDEQCQHARGNGSTEPVGPAELFDFNTVIGMTLQT</sequence>
<reference evidence="1 2" key="1">
    <citation type="journal article" date="2012" name="Science">
        <title>The Paleozoic origin of enzymatic lignin decomposition reconstructed from 31 fungal genomes.</title>
        <authorList>
            <person name="Floudas D."/>
            <person name="Binder M."/>
            <person name="Riley R."/>
            <person name="Barry K."/>
            <person name="Blanchette R.A."/>
            <person name="Henrissat B."/>
            <person name="Martinez A.T."/>
            <person name="Otillar R."/>
            <person name="Spatafora J.W."/>
            <person name="Yadav J.S."/>
            <person name="Aerts A."/>
            <person name="Benoit I."/>
            <person name="Boyd A."/>
            <person name="Carlson A."/>
            <person name="Copeland A."/>
            <person name="Coutinho P.M."/>
            <person name="de Vries R.P."/>
            <person name="Ferreira P."/>
            <person name="Findley K."/>
            <person name="Foster B."/>
            <person name="Gaskell J."/>
            <person name="Glotzer D."/>
            <person name="Gorecki P."/>
            <person name="Heitman J."/>
            <person name="Hesse C."/>
            <person name="Hori C."/>
            <person name="Igarashi K."/>
            <person name="Jurgens J.A."/>
            <person name="Kallen N."/>
            <person name="Kersten P."/>
            <person name="Kohler A."/>
            <person name="Kuees U."/>
            <person name="Kumar T.K.A."/>
            <person name="Kuo A."/>
            <person name="LaButti K."/>
            <person name="Larrondo L.F."/>
            <person name="Lindquist E."/>
            <person name="Ling A."/>
            <person name="Lombard V."/>
            <person name="Lucas S."/>
            <person name="Lundell T."/>
            <person name="Martin R."/>
            <person name="McLaughlin D.J."/>
            <person name="Morgenstern I."/>
            <person name="Morin E."/>
            <person name="Murat C."/>
            <person name="Nagy L.G."/>
            <person name="Nolan M."/>
            <person name="Ohm R.A."/>
            <person name="Patyshakuliyeva A."/>
            <person name="Rokas A."/>
            <person name="Ruiz-Duenas F.J."/>
            <person name="Sabat G."/>
            <person name="Salamov A."/>
            <person name="Samejima M."/>
            <person name="Schmutz J."/>
            <person name="Slot J.C."/>
            <person name="St John F."/>
            <person name="Stenlid J."/>
            <person name="Sun H."/>
            <person name="Sun S."/>
            <person name="Syed K."/>
            <person name="Tsang A."/>
            <person name="Wiebenga A."/>
            <person name="Young D."/>
            <person name="Pisabarro A."/>
            <person name="Eastwood D.C."/>
            <person name="Martin F."/>
            <person name="Cullen D."/>
            <person name="Grigoriev I.V."/>
            <person name="Hibbett D.S."/>
        </authorList>
    </citation>
    <scope>NUCLEOTIDE SEQUENCE</scope>
    <source>
        <strain evidence="2">FP-58527</strain>
    </source>
</reference>
<gene>
    <name evidence="1" type="ORF">FOMPIDRAFT_1018233</name>
</gene>
<protein>
    <recommendedName>
        <fullName evidence="3">F-box domain-containing protein</fullName>
    </recommendedName>
</protein>
<organism evidence="1 2">
    <name type="scientific">Fomitopsis schrenkii</name>
    <name type="common">Brown rot fungus</name>
    <dbReference type="NCBI Taxonomy" id="2126942"/>
    <lineage>
        <taxon>Eukaryota</taxon>
        <taxon>Fungi</taxon>
        <taxon>Dikarya</taxon>
        <taxon>Basidiomycota</taxon>
        <taxon>Agaricomycotina</taxon>
        <taxon>Agaricomycetes</taxon>
        <taxon>Polyporales</taxon>
        <taxon>Fomitopsis</taxon>
    </lineage>
</organism>
<dbReference type="InterPro" id="IPR036047">
    <property type="entry name" value="F-box-like_dom_sf"/>
</dbReference>
<dbReference type="AlphaFoldDB" id="S8DWJ5"/>